<evidence type="ECO:0000313" key="2">
    <source>
        <dbReference type="EMBL" id="GMA94481.1"/>
    </source>
</evidence>
<dbReference type="PANTHER" id="PTHR42160">
    <property type="entry name" value="URACIL-DNA GLYCOSYLASE SUPERFAMILY PROTEIN"/>
    <property type="match status" value="1"/>
</dbReference>
<dbReference type="Gene3D" id="3.40.470.10">
    <property type="entry name" value="Uracil-DNA glycosylase-like domain"/>
    <property type="match status" value="1"/>
</dbReference>
<proteinExistence type="predicted"/>
<accession>A0ABQ6K1K3</accession>
<dbReference type="PANTHER" id="PTHR42160:SF1">
    <property type="entry name" value="URACIL-DNA GLYCOSYLASE SUPERFAMILY PROTEIN"/>
    <property type="match status" value="1"/>
</dbReference>
<name>A0ABQ6K1K3_9MICO</name>
<reference evidence="3" key="1">
    <citation type="journal article" date="2019" name="Int. J. Syst. Evol. Microbiol.">
        <title>The Global Catalogue of Microorganisms (GCM) 10K type strain sequencing project: providing services to taxonomists for standard genome sequencing and annotation.</title>
        <authorList>
            <consortium name="The Broad Institute Genomics Platform"/>
            <consortium name="The Broad Institute Genome Sequencing Center for Infectious Disease"/>
            <person name="Wu L."/>
            <person name="Ma J."/>
        </authorList>
    </citation>
    <scope>NUCLEOTIDE SEQUENCE [LARGE SCALE GENOMIC DNA]</scope>
    <source>
        <strain evidence="3">NBRC 108894</strain>
    </source>
</reference>
<dbReference type="CDD" id="cd10033">
    <property type="entry name" value="UDG_like"/>
    <property type="match status" value="1"/>
</dbReference>
<sequence>MGTDAAAGQAAIDAVREAVIADPENAVFTAQGWRPLFAAAPGARIVIVGQAPGARAQASGILFDDASGVNLVEWLGVDEATFRDPGRIAILPMDFYYPGRGASGDLPPRRGFADRWHPALLAQLSDVRLTLLIGTTAQQHYLGARRKANLTETVRAFRDYLPDQLPLVHPSPLNFRWQGRNPWFREDVLPALRSEVTRALT</sequence>
<dbReference type="InterPro" id="IPR047124">
    <property type="entry name" value="HI_0220.2"/>
</dbReference>
<dbReference type="SMART" id="SM00986">
    <property type="entry name" value="UDG"/>
    <property type="match status" value="1"/>
</dbReference>
<evidence type="ECO:0000259" key="1">
    <source>
        <dbReference type="SMART" id="SM00986"/>
    </source>
</evidence>
<dbReference type="SUPFAM" id="SSF52141">
    <property type="entry name" value="Uracil-DNA glycosylase-like"/>
    <property type="match status" value="1"/>
</dbReference>
<dbReference type="SMART" id="SM00987">
    <property type="entry name" value="UreE_C"/>
    <property type="match status" value="1"/>
</dbReference>
<dbReference type="RefSeq" id="WP_284253399.1">
    <property type="nucleotide sequence ID" value="NZ_BAAAQO010000002.1"/>
</dbReference>
<gene>
    <name evidence="2" type="ORF">GCM10025881_13050</name>
</gene>
<protein>
    <submittedName>
        <fullName evidence="2">Uracil-DNA glycosylase</fullName>
    </submittedName>
</protein>
<comment type="caution">
    <text evidence="2">The sequence shown here is derived from an EMBL/GenBank/DDBJ whole genome shotgun (WGS) entry which is preliminary data.</text>
</comment>
<evidence type="ECO:0000313" key="3">
    <source>
        <dbReference type="Proteomes" id="UP001157034"/>
    </source>
</evidence>
<dbReference type="InterPro" id="IPR005122">
    <property type="entry name" value="Uracil-DNA_glycosylase-like"/>
</dbReference>
<dbReference type="Pfam" id="PF03167">
    <property type="entry name" value="UDG"/>
    <property type="match status" value="1"/>
</dbReference>
<dbReference type="Proteomes" id="UP001157034">
    <property type="component" value="Unassembled WGS sequence"/>
</dbReference>
<keyword evidence="3" id="KW-1185">Reference proteome</keyword>
<dbReference type="InterPro" id="IPR036895">
    <property type="entry name" value="Uracil-DNA_glycosylase-like_sf"/>
</dbReference>
<feature type="domain" description="Uracil-DNA glycosylase-like" evidence="1">
    <location>
        <begin position="35"/>
        <end position="193"/>
    </location>
</feature>
<organism evidence="2 3">
    <name type="scientific">Pseudolysinimonas kribbensis</name>
    <dbReference type="NCBI Taxonomy" id="433641"/>
    <lineage>
        <taxon>Bacteria</taxon>
        <taxon>Bacillati</taxon>
        <taxon>Actinomycetota</taxon>
        <taxon>Actinomycetes</taxon>
        <taxon>Micrococcales</taxon>
        <taxon>Microbacteriaceae</taxon>
        <taxon>Pseudolysinimonas</taxon>
    </lineage>
</organism>
<dbReference type="EMBL" id="BSVB01000001">
    <property type="protein sequence ID" value="GMA94481.1"/>
    <property type="molecule type" value="Genomic_DNA"/>
</dbReference>